<dbReference type="KEGG" id="tva:5463935"/>
<dbReference type="AlphaFoldDB" id="A2DMK0"/>
<dbReference type="VEuPathDB" id="TrichDB:TVAG_046310"/>
<dbReference type="InParanoid" id="A2DMK0"/>
<protein>
    <submittedName>
        <fullName evidence="1">Uncharacterized protein</fullName>
    </submittedName>
</protein>
<accession>A2DMK0</accession>
<name>A2DMK0_TRIV3</name>
<evidence type="ECO:0000313" key="2">
    <source>
        <dbReference type="Proteomes" id="UP000001542"/>
    </source>
</evidence>
<organism evidence="1 2">
    <name type="scientific">Trichomonas vaginalis (strain ATCC PRA-98 / G3)</name>
    <dbReference type="NCBI Taxonomy" id="412133"/>
    <lineage>
        <taxon>Eukaryota</taxon>
        <taxon>Metamonada</taxon>
        <taxon>Parabasalia</taxon>
        <taxon>Trichomonadida</taxon>
        <taxon>Trichomonadidae</taxon>
        <taxon>Trichomonas</taxon>
    </lineage>
</organism>
<sequence>MIHRSKIELPMKILGVTSNKTETTEIVKDLQSLQEIVKAKYPLLVNETLSEECEKVKYKVDKTEGCYHVTFEKIKVSKEGKELKGVFYKGFVEVKYGAYTRNIEEEQISYRKSRRKVDNVPRPLTKPEVDIIFDIVREKISH</sequence>
<dbReference type="EMBL" id="DS113219">
    <property type="protein sequence ID" value="EAY18427.1"/>
    <property type="molecule type" value="Genomic_DNA"/>
</dbReference>
<gene>
    <name evidence="1" type="ORF">TVAG_046310</name>
</gene>
<dbReference type="Proteomes" id="UP000001542">
    <property type="component" value="Unassembled WGS sequence"/>
</dbReference>
<reference evidence="1" key="1">
    <citation type="submission" date="2006-10" db="EMBL/GenBank/DDBJ databases">
        <authorList>
            <person name="Amadeo P."/>
            <person name="Zhao Q."/>
            <person name="Wortman J."/>
            <person name="Fraser-Liggett C."/>
            <person name="Carlton J."/>
        </authorList>
    </citation>
    <scope>NUCLEOTIDE SEQUENCE</scope>
    <source>
        <strain evidence="1">G3</strain>
    </source>
</reference>
<evidence type="ECO:0000313" key="1">
    <source>
        <dbReference type="EMBL" id="EAY18427.1"/>
    </source>
</evidence>
<keyword evidence="2" id="KW-1185">Reference proteome</keyword>
<dbReference type="VEuPathDB" id="TrichDB:TVAGG3_0336280"/>
<proteinExistence type="predicted"/>
<reference evidence="1" key="2">
    <citation type="journal article" date="2007" name="Science">
        <title>Draft genome sequence of the sexually transmitted pathogen Trichomonas vaginalis.</title>
        <authorList>
            <person name="Carlton J.M."/>
            <person name="Hirt R.P."/>
            <person name="Silva J.C."/>
            <person name="Delcher A.L."/>
            <person name="Schatz M."/>
            <person name="Zhao Q."/>
            <person name="Wortman J.R."/>
            <person name="Bidwell S.L."/>
            <person name="Alsmark U.C.M."/>
            <person name="Besteiro S."/>
            <person name="Sicheritz-Ponten T."/>
            <person name="Noel C.J."/>
            <person name="Dacks J.B."/>
            <person name="Foster P.G."/>
            <person name="Simillion C."/>
            <person name="Van de Peer Y."/>
            <person name="Miranda-Saavedra D."/>
            <person name="Barton G.J."/>
            <person name="Westrop G.D."/>
            <person name="Mueller S."/>
            <person name="Dessi D."/>
            <person name="Fiori P.L."/>
            <person name="Ren Q."/>
            <person name="Paulsen I."/>
            <person name="Zhang H."/>
            <person name="Bastida-Corcuera F.D."/>
            <person name="Simoes-Barbosa A."/>
            <person name="Brown M.T."/>
            <person name="Hayes R.D."/>
            <person name="Mukherjee M."/>
            <person name="Okumura C.Y."/>
            <person name="Schneider R."/>
            <person name="Smith A.J."/>
            <person name="Vanacova S."/>
            <person name="Villalvazo M."/>
            <person name="Haas B.J."/>
            <person name="Pertea M."/>
            <person name="Feldblyum T.V."/>
            <person name="Utterback T.R."/>
            <person name="Shu C.L."/>
            <person name="Osoegawa K."/>
            <person name="de Jong P.J."/>
            <person name="Hrdy I."/>
            <person name="Horvathova L."/>
            <person name="Zubacova Z."/>
            <person name="Dolezal P."/>
            <person name="Malik S.B."/>
            <person name="Logsdon J.M. Jr."/>
            <person name="Henze K."/>
            <person name="Gupta A."/>
            <person name="Wang C.C."/>
            <person name="Dunne R.L."/>
            <person name="Upcroft J.A."/>
            <person name="Upcroft P."/>
            <person name="White O."/>
            <person name="Salzberg S.L."/>
            <person name="Tang P."/>
            <person name="Chiu C.-H."/>
            <person name="Lee Y.-S."/>
            <person name="Embley T.M."/>
            <person name="Coombs G.H."/>
            <person name="Mottram J.C."/>
            <person name="Tachezy J."/>
            <person name="Fraser-Liggett C.M."/>
            <person name="Johnson P.J."/>
        </authorList>
    </citation>
    <scope>NUCLEOTIDE SEQUENCE [LARGE SCALE GENOMIC DNA]</scope>
    <source>
        <strain evidence="1">G3</strain>
    </source>
</reference>